<keyword evidence="5 9" id="KW-0833">Ubl conjugation pathway</keyword>
<dbReference type="SUPFAM" id="SSF54001">
    <property type="entry name" value="Cysteine proteinases"/>
    <property type="match status" value="1"/>
</dbReference>
<dbReference type="GO" id="GO:0005634">
    <property type="term" value="C:nucleus"/>
    <property type="evidence" value="ECO:0007669"/>
    <property type="project" value="TreeGrafter"/>
</dbReference>
<feature type="region of interest" description="Disordered" evidence="10">
    <location>
        <begin position="83"/>
        <end position="243"/>
    </location>
</feature>
<sequence>MEVIVRCSNTRHRLILPTEATVEDLLVRVHALTGLSPARQVLKVGFPPQLVCFARGSEQRLVDAGVHAKDVIIVEERKGALNQLPEESLAPGRGPEERIDACDEKKGEPPKDRKELDEDGRENLHAPGKNRDVGSSDRRSEAHSQHLGNARTTLVSGRLPPSSSALSFPPSGVRTPEPSAGSPTPGLTEPLVSSSQNRRSESLAARGRSAGSSAPVPADGGGRRGTTETPSEKKARERSREAVTGEIAQPGLVGEVFRFVVPSDNSCLFTCLSLLAAPDKQPQDLRDLVAAVIAGDPESFSSAILGKPRQEYIHWISEPTSWGGYVELAILAQQLRHEVLVVDVETRRKDFYGDRGTGKRIYLLYDGVHYDAVLALPRQRAFPGEFERGEDRRGGGALFRVGAENRFCFCVFSPDDAETEAKVVELASELQRKRSFVNLKEMSLLCLVCGVGIRDQDEMRAHAKETGHANFEKIQAKQLENLEVKRKRVEAIKHKKEMKSEEKAVT</sequence>
<dbReference type="Pfam" id="PF02338">
    <property type="entry name" value="OTU"/>
    <property type="match status" value="1"/>
</dbReference>
<dbReference type="CDD" id="cd17059">
    <property type="entry name" value="Ubl_OTU1"/>
    <property type="match status" value="1"/>
</dbReference>
<dbReference type="GO" id="GO:0004843">
    <property type="term" value="F:cysteine-type deubiquitinase activity"/>
    <property type="evidence" value="ECO:0007669"/>
    <property type="project" value="UniProtKB-UniRule"/>
</dbReference>
<comment type="function">
    <text evidence="9">Hydrolase that can remove conjugated ubiquitin from proteins and may therefore play an important regulatory role at the level of protein turnover by preventing degradation.</text>
</comment>
<dbReference type="InterPro" id="IPR029071">
    <property type="entry name" value="Ubiquitin-like_domsf"/>
</dbReference>
<keyword evidence="9" id="KW-0963">Cytoplasm</keyword>
<feature type="compositionally biased region" description="Polar residues" evidence="10">
    <location>
        <begin position="146"/>
        <end position="155"/>
    </location>
</feature>
<evidence type="ECO:0000256" key="1">
    <source>
        <dbReference type="ARBA" id="ARBA00000707"/>
    </source>
</evidence>
<dbReference type="Gene3D" id="3.90.70.80">
    <property type="match status" value="1"/>
</dbReference>
<evidence type="ECO:0000256" key="4">
    <source>
        <dbReference type="ARBA" id="ARBA00022771"/>
    </source>
</evidence>
<evidence type="ECO:0000256" key="6">
    <source>
        <dbReference type="ARBA" id="ARBA00022801"/>
    </source>
</evidence>
<dbReference type="GO" id="GO:0016579">
    <property type="term" value="P:protein deubiquitination"/>
    <property type="evidence" value="ECO:0007669"/>
    <property type="project" value="TreeGrafter"/>
</dbReference>
<evidence type="ECO:0000313" key="13">
    <source>
        <dbReference type="Proteomes" id="UP000028837"/>
    </source>
</evidence>
<reference evidence="12 13" key="1">
    <citation type="submission" date="2014-02" db="EMBL/GenBank/DDBJ databases">
        <authorList>
            <person name="Sibley D."/>
            <person name="Venepally P."/>
            <person name="Karamycheva S."/>
            <person name="Hadjithomas M."/>
            <person name="Khan A."/>
            <person name="Brunk B."/>
            <person name="Roos D."/>
            <person name="Caler E."/>
            <person name="Lorenzi H."/>
        </authorList>
    </citation>
    <scope>NUCLEOTIDE SEQUENCE [LARGE SCALE GENOMIC DNA]</scope>
    <source>
        <strain evidence="12 13">GAB2-2007-GAL-DOM2</strain>
    </source>
</reference>
<dbReference type="AlphaFoldDB" id="A0A086JQJ2"/>
<dbReference type="PROSITE" id="PS50802">
    <property type="entry name" value="OTU"/>
    <property type="match status" value="1"/>
</dbReference>
<feature type="compositionally biased region" description="Basic and acidic residues" evidence="10">
    <location>
        <begin position="221"/>
        <end position="243"/>
    </location>
</feature>
<evidence type="ECO:0000256" key="8">
    <source>
        <dbReference type="ARBA" id="ARBA00022833"/>
    </source>
</evidence>
<feature type="compositionally biased region" description="Low complexity" evidence="10">
    <location>
        <begin position="202"/>
        <end position="214"/>
    </location>
</feature>
<dbReference type="Gene3D" id="3.10.20.90">
    <property type="entry name" value="Phosphatidylinositol 3-kinase Catalytic Subunit, Chain A, domain 1"/>
    <property type="match status" value="1"/>
</dbReference>
<keyword evidence="3" id="KW-0479">Metal-binding</keyword>
<evidence type="ECO:0000256" key="2">
    <source>
        <dbReference type="ARBA" id="ARBA00022670"/>
    </source>
</evidence>
<dbReference type="InterPro" id="IPR057766">
    <property type="entry name" value="Znf-C2H2_OTU1-like_C"/>
</dbReference>
<dbReference type="SUPFAM" id="SSF54236">
    <property type="entry name" value="Ubiquitin-like"/>
    <property type="match status" value="1"/>
</dbReference>
<comment type="subcellular location">
    <subcellularLocation>
        <location evidence="9">Cytoplasm</location>
    </subcellularLocation>
</comment>
<gene>
    <name evidence="12" type="ORF">TGDOM2_277990</name>
</gene>
<keyword evidence="6 9" id="KW-0378">Hydrolase</keyword>
<dbReference type="EMBL" id="AHZU02001248">
    <property type="protein sequence ID" value="KFG34410.1"/>
    <property type="molecule type" value="Genomic_DNA"/>
</dbReference>
<dbReference type="EC" id="3.4.19.12" evidence="9"/>
<dbReference type="GO" id="GO:0030968">
    <property type="term" value="P:endoplasmic reticulum unfolded protein response"/>
    <property type="evidence" value="ECO:0007669"/>
    <property type="project" value="TreeGrafter"/>
</dbReference>
<evidence type="ECO:0000256" key="3">
    <source>
        <dbReference type="ARBA" id="ARBA00022723"/>
    </source>
</evidence>
<keyword evidence="2 12" id="KW-0645">Protease</keyword>
<keyword evidence="7 9" id="KW-0788">Thiol protease</keyword>
<organism evidence="12 13">
    <name type="scientific">Toxoplasma gondii GAB2-2007-GAL-DOM2</name>
    <dbReference type="NCBI Taxonomy" id="1130820"/>
    <lineage>
        <taxon>Eukaryota</taxon>
        <taxon>Sar</taxon>
        <taxon>Alveolata</taxon>
        <taxon>Apicomplexa</taxon>
        <taxon>Conoidasida</taxon>
        <taxon>Coccidia</taxon>
        <taxon>Eucoccidiorida</taxon>
        <taxon>Eimeriorina</taxon>
        <taxon>Sarcocystidae</taxon>
        <taxon>Toxoplasma</taxon>
    </lineage>
</organism>
<dbReference type="PANTHER" id="PTHR13312">
    <property type="entry name" value="HIV-INDUCED PROTEIN-7-LIKE PROTEASE"/>
    <property type="match status" value="1"/>
</dbReference>
<protein>
    <recommendedName>
        <fullName evidence="9">Ubiquitin thioesterase OTU</fullName>
        <ecNumber evidence="9">3.4.19.12</ecNumber>
    </recommendedName>
</protein>
<evidence type="ECO:0000256" key="9">
    <source>
        <dbReference type="RuleBase" id="RU367104"/>
    </source>
</evidence>
<proteinExistence type="predicted"/>
<evidence type="ECO:0000256" key="5">
    <source>
        <dbReference type="ARBA" id="ARBA00022786"/>
    </source>
</evidence>
<comment type="caution">
    <text evidence="12">The sequence shown here is derived from an EMBL/GenBank/DDBJ whole genome shotgun (WGS) entry which is preliminary data.</text>
</comment>
<evidence type="ECO:0000256" key="10">
    <source>
        <dbReference type="SAM" id="MobiDB-lite"/>
    </source>
</evidence>
<comment type="catalytic activity">
    <reaction evidence="1 9">
        <text>Thiol-dependent hydrolysis of ester, thioester, amide, peptide and isopeptide bonds formed by the C-terminal Gly of ubiquitin (a 76-residue protein attached to proteins as an intracellular targeting signal).</text>
        <dbReference type="EC" id="3.4.19.12"/>
    </reaction>
</comment>
<dbReference type="Proteomes" id="UP000028837">
    <property type="component" value="Unassembled WGS sequence"/>
</dbReference>
<keyword evidence="4" id="KW-0863">Zinc-finger</keyword>
<dbReference type="OrthoDB" id="330738at2759"/>
<evidence type="ECO:0000259" key="11">
    <source>
        <dbReference type="PROSITE" id="PS50802"/>
    </source>
</evidence>
<accession>A0A086JQJ2</accession>
<dbReference type="InterPro" id="IPR038765">
    <property type="entry name" value="Papain-like_cys_pep_sf"/>
</dbReference>
<name>A0A086JQJ2_TOXGO</name>
<feature type="compositionally biased region" description="Low complexity" evidence="10">
    <location>
        <begin position="159"/>
        <end position="171"/>
    </location>
</feature>
<dbReference type="VEuPathDB" id="ToxoDB:TGDOM2_277990"/>
<dbReference type="Pfam" id="PF21403">
    <property type="entry name" value="OTU1_UBXL"/>
    <property type="match status" value="1"/>
</dbReference>
<evidence type="ECO:0000313" key="12">
    <source>
        <dbReference type="EMBL" id="KFG34410.1"/>
    </source>
</evidence>
<feature type="domain" description="OTU" evidence="11">
    <location>
        <begin position="256"/>
        <end position="376"/>
    </location>
</feature>
<dbReference type="InterPro" id="IPR003323">
    <property type="entry name" value="OTU_dom"/>
</dbReference>
<dbReference type="GO" id="GO:0036503">
    <property type="term" value="P:ERAD pathway"/>
    <property type="evidence" value="ECO:0007669"/>
    <property type="project" value="TreeGrafter"/>
</dbReference>
<keyword evidence="8" id="KW-0862">Zinc</keyword>
<dbReference type="GO" id="GO:0005829">
    <property type="term" value="C:cytosol"/>
    <property type="evidence" value="ECO:0007669"/>
    <property type="project" value="TreeGrafter"/>
</dbReference>
<dbReference type="Pfam" id="PF24560">
    <property type="entry name" value="zf-C2H2_OTU1_C"/>
    <property type="match status" value="1"/>
</dbReference>
<dbReference type="GO" id="GO:0008270">
    <property type="term" value="F:zinc ion binding"/>
    <property type="evidence" value="ECO:0007669"/>
    <property type="project" value="UniProtKB-KW"/>
</dbReference>
<dbReference type="InterPro" id="IPR013087">
    <property type="entry name" value="Znf_C2H2_type"/>
</dbReference>
<dbReference type="CDD" id="cd22745">
    <property type="entry name" value="OTU_OTU1"/>
    <property type="match status" value="1"/>
</dbReference>
<dbReference type="PROSITE" id="PS00028">
    <property type="entry name" value="ZINC_FINGER_C2H2_1"/>
    <property type="match status" value="1"/>
</dbReference>
<evidence type="ECO:0000256" key="7">
    <source>
        <dbReference type="ARBA" id="ARBA00022807"/>
    </source>
</evidence>
<dbReference type="PANTHER" id="PTHR13312:SF0">
    <property type="entry name" value="UBIQUITIN THIOESTERASE OTU1"/>
    <property type="match status" value="1"/>
</dbReference>
<feature type="compositionally biased region" description="Basic and acidic residues" evidence="10">
    <location>
        <begin position="94"/>
        <end position="144"/>
    </location>
</feature>
<dbReference type="InterPro" id="IPR048857">
    <property type="entry name" value="OTU1_Ubl"/>
</dbReference>